<dbReference type="InterPro" id="IPR052752">
    <property type="entry name" value="NACHT-WD_repeat"/>
</dbReference>
<evidence type="ECO:0000256" key="6">
    <source>
        <dbReference type="ARBA" id="ARBA00022777"/>
    </source>
</evidence>
<dbReference type="SUPFAM" id="SSF50998">
    <property type="entry name" value="Quinoprotein alcohol dehydrogenase-like"/>
    <property type="match status" value="1"/>
</dbReference>
<organism evidence="12 13">
    <name type="scientific">Physocladia obscura</name>
    <dbReference type="NCBI Taxonomy" id="109957"/>
    <lineage>
        <taxon>Eukaryota</taxon>
        <taxon>Fungi</taxon>
        <taxon>Fungi incertae sedis</taxon>
        <taxon>Chytridiomycota</taxon>
        <taxon>Chytridiomycota incertae sedis</taxon>
        <taxon>Chytridiomycetes</taxon>
        <taxon>Chytridiales</taxon>
        <taxon>Chytriomycetaceae</taxon>
        <taxon>Physocladia</taxon>
    </lineage>
</organism>
<gene>
    <name evidence="12" type="primary">NUAK1</name>
    <name evidence="12" type="ORF">HK100_005299</name>
</gene>
<dbReference type="InterPro" id="IPR015943">
    <property type="entry name" value="WD40/YVTN_repeat-like_dom_sf"/>
</dbReference>
<evidence type="ECO:0000313" key="13">
    <source>
        <dbReference type="Proteomes" id="UP001211907"/>
    </source>
</evidence>
<feature type="region of interest" description="Disordered" evidence="10">
    <location>
        <begin position="2419"/>
        <end position="2453"/>
    </location>
</feature>
<feature type="compositionally biased region" description="Acidic residues" evidence="10">
    <location>
        <begin position="2437"/>
        <end position="2450"/>
    </location>
</feature>
<dbReference type="InterPro" id="IPR057588">
    <property type="entry name" value="NWD1/2-like_WH"/>
</dbReference>
<dbReference type="InterPro" id="IPR011047">
    <property type="entry name" value="Quinoprotein_ADH-like_sf"/>
</dbReference>
<dbReference type="PROSITE" id="PS00108">
    <property type="entry name" value="PROTEIN_KINASE_ST"/>
    <property type="match status" value="1"/>
</dbReference>
<dbReference type="Gene3D" id="3.40.50.300">
    <property type="entry name" value="P-loop containing nucleotide triphosphate hydrolases"/>
    <property type="match status" value="1"/>
</dbReference>
<keyword evidence="7 8" id="KW-0067">ATP-binding</keyword>
<feature type="coiled-coil region" evidence="9">
    <location>
        <begin position="1820"/>
        <end position="1871"/>
    </location>
</feature>
<dbReference type="GO" id="GO:0005524">
    <property type="term" value="F:ATP binding"/>
    <property type="evidence" value="ECO:0007669"/>
    <property type="project" value="UniProtKB-UniRule"/>
</dbReference>
<keyword evidence="5 8" id="KW-0547">Nucleotide-binding</keyword>
<evidence type="ECO:0000256" key="8">
    <source>
        <dbReference type="PROSITE-ProRule" id="PRU10141"/>
    </source>
</evidence>
<evidence type="ECO:0000256" key="7">
    <source>
        <dbReference type="ARBA" id="ARBA00022840"/>
    </source>
</evidence>
<dbReference type="Pfam" id="PF24883">
    <property type="entry name" value="NPHP3_N"/>
    <property type="match status" value="1"/>
</dbReference>
<keyword evidence="6 12" id="KW-0418">Kinase</keyword>
<dbReference type="Proteomes" id="UP001211907">
    <property type="component" value="Unassembled WGS sequence"/>
</dbReference>
<evidence type="ECO:0000256" key="10">
    <source>
        <dbReference type="SAM" id="MobiDB-lite"/>
    </source>
</evidence>
<dbReference type="InterPro" id="IPR000719">
    <property type="entry name" value="Prot_kinase_dom"/>
</dbReference>
<dbReference type="PANTHER" id="PTHR19871:SF14">
    <property type="entry name" value="DUF4062 DOMAIN-CONTAINING PROTEIN"/>
    <property type="match status" value="1"/>
</dbReference>
<dbReference type="CDD" id="cd14003">
    <property type="entry name" value="STKc_AMPK-like"/>
    <property type="match status" value="1"/>
</dbReference>
<evidence type="ECO:0000313" key="12">
    <source>
        <dbReference type="EMBL" id="KAJ3132458.1"/>
    </source>
</evidence>
<dbReference type="InterPro" id="IPR008271">
    <property type="entry name" value="Ser/Thr_kinase_AS"/>
</dbReference>
<dbReference type="Pfam" id="PF25469">
    <property type="entry name" value="WHD_NWD1"/>
    <property type="match status" value="1"/>
</dbReference>
<evidence type="ECO:0000259" key="11">
    <source>
        <dbReference type="PROSITE" id="PS50011"/>
    </source>
</evidence>
<dbReference type="InterPro" id="IPR056884">
    <property type="entry name" value="NPHP3-like_N"/>
</dbReference>
<keyword evidence="4" id="KW-0677">Repeat</keyword>
<keyword evidence="13" id="KW-1185">Reference proteome</keyword>
<dbReference type="Pfam" id="PF00069">
    <property type="entry name" value="Pkinase"/>
    <property type="match status" value="1"/>
</dbReference>
<dbReference type="Gene3D" id="2.130.10.10">
    <property type="entry name" value="YVTN repeat-like/Quinoprotein amine dehydrogenase"/>
    <property type="match status" value="3"/>
</dbReference>
<comment type="caution">
    <text evidence="12">The sequence shown here is derived from an EMBL/GenBank/DDBJ whole genome shotgun (WGS) entry which is preliminary data.</text>
</comment>
<keyword evidence="2" id="KW-0853">WD repeat</keyword>
<evidence type="ECO:0000256" key="1">
    <source>
        <dbReference type="ARBA" id="ARBA00022527"/>
    </source>
</evidence>
<evidence type="ECO:0000256" key="9">
    <source>
        <dbReference type="SAM" id="Coils"/>
    </source>
</evidence>
<proteinExistence type="predicted"/>
<dbReference type="InterPro" id="IPR001680">
    <property type="entry name" value="WD40_rpt"/>
</dbReference>
<dbReference type="EMBL" id="JADGJH010000249">
    <property type="protein sequence ID" value="KAJ3132458.1"/>
    <property type="molecule type" value="Genomic_DNA"/>
</dbReference>
<keyword evidence="9" id="KW-0175">Coiled coil</keyword>
<dbReference type="SMART" id="SM00320">
    <property type="entry name" value="WD40"/>
    <property type="match status" value="5"/>
</dbReference>
<dbReference type="GO" id="GO:0004674">
    <property type="term" value="F:protein serine/threonine kinase activity"/>
    <property type="evidence" value="ECO:0007669"/>
    <property type="project" value="UniProtKB-KW"/>
</dbReference>
<protein>
    <submittedName>
        <fullName evidence="12">NUAK SNF1-like kinase 1</fullName>
    </submittedName>
</protein>
<dbReference type="InterPro" id="IPR017441">
    <property type="entry name" value="Protein_kinase_ATP_BS"/>
</dbReference>
<dbReference type="PANTHER" id="PTHR19871">
    <property type="entry name" value="BETA TRANSDUCIN-RELATED PROTEIN"/>
    <property type="match status" value="1"/>
</dbReference>
<feature type="binding site" evidence="8">
    <location>
        <position position="2711"/>
    </location>
    <ligand>
        <name>ATP</name>
        <dbReference type="ChEBI" id="CHEBI:30616"/>
    </ligand>
</feature>
<dbReference type="InterPro" id="IPR027417">
    <property type="entry name" value="P-loop_NTPase"/>
</dbReference>
<dbReference type="FunFam" id="3.30.200.20:FF:000003">
    <property type="entry name" value="Non-specific serine/threonine protein kinase"/>
    <property type="match status" value="1"/>
</dbReference>
<evidence type="ECO:0000256" key="4">
    <source>
        <dbReference type="ARBA" id="ARBA00022737"/>
    </source>
</evidence>
<evidence type="ECO:0000256" key="5">
    <source>
        <dbReference type="ARBA" id="ARBA00022741"/>
    </source>
</evidence>
<dbReference type="SUPFAM" id="SSF52540">
    <property type="entry name" value="P-loop containing nucleoside triphosphate hydrolases"/>
    <property type="match status" value="1"/>
</dbReference>
<dbReference type="PROSITE" id="PS00107">
    <property type="entry name" value="PROTEIN_KINASE_ATP"/>
    <property type="match status" value="1"/>
</dbReference>
<sequence length="2907" mass="322130">MFKIFIIHHRRTFVKPQDIAVNDTIYFDEDIDDFDSSTIAKLATKIRPKRSYSVPWSATDPLGFSPSSDKSHAAYLKTFCDDAARILAESILKHYVQSSNRKESDYLILEISRQWDFMNAYAADFVGRNDILKSIRMFLETNDKENIFILYGQSGIGKSSIIAKVVQELSNSSSFAVISRFVGKTYESSSLRSLLSSVCIQISRIYGIEELRAKITEEIESLSGLVDNTPGASAASEELFDILEYWPPTSMAGLKLGLKFAMSLASVETPLVLVLDGLSDLNNEIDASNIDWLPTILPPNVKVIITAVPASSKKHSLFVSLPSKYPATGVSEISIDDPEALVTYAKYCEVPALSSAEISSLISILLASNQRSLAPDQQSFFTAKSKSSSMPLYVKTAWNLFVRKWTSGYNSIERDLQAETINGLFDDYLERCEGKFGKVFVSRSLGYLTAARNGLSRNELTDILSCDGDVLGELFKAHEPTISRLNLVIVESLLEKLNGCFINKNIKGISVLFWSSSYFKSVATERYLYGERQTHIHKSLANYWRDKFGKEASNKAAKHYVFNQSLLIYGKPNDRRISSIAWHLLNCGVSGFTEAVKTLQNISYLGAAIDAGLLDEVLDCFKFALDNMGNNIYAAHCFDITDYRFLVVNYNALTKTPRALIPLAANLYTSSVVSGDVRSWIKAQAPELNWAEWINRPTSRGEPIAVLRDHTDESFQEITVTCRDTYSNLISVVGIVNSDGISTLNIYEISNNSSSVLPKERGKLFNRINVKIEDDEVGMPLVCCFSRSGKSIAVASRSLTFYSTSDLTLLGHVVDPTLPEGDIITAVTWTKDDGCIVTASDGSEPGRIVLWDAHSFSLLRVVKSQYPRQPICWAYSTIGFWDEYRELFILLDVDELASDAESGLFLQYIPTKSHCNPPADGCARFALAHKASLVLVANDDGLGYMLIDYRAKKPVGRVEIEIDTVRYVSISSDGTKIAIVPHEGKVIHILGVSESHNAESGKNENNEADRDLVLFGYLGTILGSDVEQPSCIFSRNRMTILTDGEFGSTQVWSVNDLGDHSTVRYYSLLPALAQGLSPVMNTPACVGWAIAENRTEVSLSDSKAKAKVRSFDVSFDDDKYGQNAVARDILVALAGHPEKPFTVVVTDLGYLSLLYNDTISVDSRRWITGLWNSKKVGEGLVATYNIWKDDSYTSPTCVAFVLNSGVNQPPNINGTPVEYLTFATGHEDGSLRVWEWSSLAEDLILAKNVNLKFGRITSLVPAGSGSKSMAVTVDDSTVVIWDGVSKDTRSLAVLISPDDVSASPTDRTSFGGSKLRHSSSSVWSSSGISDQKINRPTVIAFSNYSDKLVATGDSNGSVVIWSLEAKTKRLLITHPDKIASFIAIMAICWSADDGTVVSLCEDKRITIHGADTGELIWIHDIWMISPQLKVASFVTGARQLSLIDIYGSFTLVNLHGKWPASKSAGNKTRLGALRSVISTSASRISNILSTNGNITESHPITTSGIYSEPQDLEGFVIHDWSARIAGKLSQVRVDLNTRSSDVWQYTTGSGSHGHVALLLLDTGLPRGTFEVICEVDIPESFNTPSLRATNQIGIPLQFVCGITDSNHEDHKLVVDPELEVIRGFTRYVPVEEQKQLAGLGSVNLRLGFIKTLSYINTCYIDLKRIPGDGEVFKLGTVNFIPVDPSLYSPVYKPPADLKSAFESTGRKFRDFEARHRRRSSILNSVVSERMSATASVPDLKAALIRASTYADEETDSVEVNQEIALAVPTVTAPQTPASLAAKAGFSRLSMLQPFSKNIADVVSNVSGLLTPRTPATPATFEDIQREMAEARKKANEEAKLLEEEEEALALAATKEREARALRAEFERNAKESIAKMVKGTEIDYSDKVTVGGEYLDEFESELEAAEFEKYEASSHFVDSQNENQETIEENFFSENEILDQIYDNSTEVPDYLDGEILNQIRENVSRTEYYSAEDAETRLYESKIQIENENIFADAVIVEQQAVVGKEVEISGRDVFVVSAIVAVENSEIEEKLENYTKQLPVDDEEKYSSERNLFTVSTVEVEVDFIENAGIGKALENDGVEFSVTDENSDSYVENVFSSSVEPSNFFRNYDLSTAIEGVNPNVEVAIDTSLLIAETETSGISEDFDSSIKLERKIVEEQELIETASSLGNYAPPAALESDSVEKVEDIYSSLLPIAKTDTTNILDESKPINEYNAFEIHISEADKIEHFTSPITDRPNSILDTEIAIGSLPNSDNAADEVEIDGFLEINTSKIFTNSGEEILLENFMAETYTSDIENNYFSEDSAQVLAFSNSAQEVNTGVKISQQELVEFNDHESSENATFEAAQSDGHAEIIETDQNFDFDYLDEDDSSTEAIETENIGMIPNKTLNTNERNGSPINKTNPEIEIRDAVVVAEIETSKDESEVEMTQSSPLSEDVLDDVEGESETQVDDSNQKKVDNILTGLADESQQSTAITTANVMAEDYSAEDIIQNNETANDYLNVKELNDKNSESIGFENVVEEILDNPTEIENETYFLQIPEEKKKERSSRFASLLEREAEMSAPNPLPTSISVPEFVVGSSSPSLRSNKHQNRLEQINENFEFEPKESSFHRNQIISEICHERAPAPNHTESEATLAEEPQRPLLLPQNVSNSEPHQLPQYQQYFDPEHQQSLPLGIHVGDYILTDTIGEGTFGKVKLGIHFQSGETFAVKSIQKSKIKTVKQMNSVQREVRLMKMLKHPHIVDVKETLEDGDQIFIVMELASGGELFDYIAKQCQQDENMARAYFRQVVSAINYCHQNSIIHRDLKPENLLLDKSGNIKIIDFGFGNTFHRDRTLDTYCGSPYYAAPEMVKGIPYTGPEVDIWSMGVILYVLITGNLPFDSRDMPVLYSLIAKGEYDSIKTSDSEL</sequence>
<evidence type="ECO:0000256" key="2">
    <source>
        <dbReference type="ARBA" id="ARBA00022574"/>
    </source>
</evidence>
<dbReference type="Gene3D" id="1.10.510.10">
    <property type="entry name" value="Transferase(Phosphotransferase) domain 1"/>
    <property type="match status" value="1"/>
</dbReference>
<reference evidence="12" key="1">
    <citation type="submission" date="2020-05" db="EMBL/GenBank/DDBJ databases">
        <title>Phylogenomic resolution of chytrid fungi.</title>
        <authorList>
            <person name="Stajich J.E."/>
            <person name="Amses K."/>
            <person name="Simmons R."/>
            <person name="Seto K."/>
            <person name="Myers J."/>
            <person name="Bonds A."/>
            <person name="Quandt C.A."/>
            <person name="Barry K."/>
            <person name="Liu P."/>
            <person name="Grigoriev I."/>
            <person name="Longcore J.E."/>
            <person name="James T.Y."/>
        </authorList>
    </citation>
    <scope>NUCLEOTIDE SEQUENCE</scope>
    <source>
        <strain evidence="12">JEL0513</strain>
    </source>
</reference>
<dbReference type="InterPro" id="IPR011009">
    <property type="entry name" value="Kinase-like_dom_sf"/>
</dbReference>
<dbReference type="SUPFAM" id="SSF56112">
    <property type="entry name" value="Protein kinase-like (PK-like)"/>
    <property type="match status" value="1"/>
</dbReference>
<keyword evidence="1" id="KW-0723">Serine/threonine-protein kinase</keyword>
<dbReference type="PROSITE" id="PS50011">
    <property type="entry name" value="PROTEIN_KINASE_DOM"/>
    <property type="match status" value="1"/>
</dbReference>
<feature type="domain" description="Protein kinase" evidence="11">
    <location>
        <begin position="2682"/>
        <end position="2907"/>
    </location>
</feature>
<accession>A0AAD5T8H2</accession>
<evidence type="ECO:0000256" key="3">
    <source>
        <dbReference type="ARBA" id="ARBA00022679"/>
    </source>
</evidence>
<keyword evidence="3" id="KW-0808">Transferase</keyword>
<dbReference type="SMART" id="SM00220">
    <property type="entry name" value="S_TKc"/>
    <property type="match status" value="1"/>
</dbReference>
<dbReference type="FunFam" id="1.10.510.10:FF:000571">
    <property type="entry name" value="Maternal embryonic leucine zipper kinase"/>
    <property type="match status" value="1"/>
</dbReference>
<name>A0AAD5T8H2_9FUNG</name>